<evidence type="ECO:0000256" key="5">
    <source>
        <dbReference type="ARBA" id="ARBA00023163"/>
    </source>
</evidence>
<dbReference type="PROSITE" id="PS50110">
    <property type="entry name" value="RESPONSE_REGULATORY"/>
    <property type="match status" value="1"/>
</dbReference>
<keyword evidence="5" id="KW-0804">Transcription</keyword>
<dbReference type="SMART" id="SM00448">
    <property type="entry name" value="REC"/>
    <property type="match status" value="1"/>
</dbReference>
<evidence type="ECO:0000256" key="4">
    <source>
        <dbReference type="ARBA" id="ARBA00023125"/>
    </source>
</evidence>
<comment type="caution">
    <text evidence="10">The sequence shown here is derived from an EMBL/GenBank/DDBJ whole genome shotgun (WGS) entry which is preliminary data.</text>
</comment>
<dbReference type="InterPro" id="IPR039420">
    <property type="entry name" value="WalR-like"/>
</dbReference>
<dbReference type="OrthoDB" id="9802426at2"/>
<dbReference type="Gene3D" id="6.10.250.690">
    <property type="match status" value="1"/>
</dbReference>
<dbReference type="Pfam" id="PF00486">
    <property type="entry name" value="Trans_reg_C"/>
    <property type="match status" value="1"/>
</dbReference>
<dbReference type="PROSITE" id="PS51755">
    <property type="entry name" value="OMPR_PHOB"/>
    <property type="match status" value="1"/>
</dbReference>
<evidence type="ECO:0000256" key="2">
    <source>
        <dbReference type="ARBA" id="ARBA00023012"/>
    </source>
</evidence>
<accession>A0A365UC99</accession>
<dbReference type="Gene3D" id="3.40.50.2300">
    <property type="match status" value="1"/>
</dbReference>
<evidence type="ECO:0000313" key="10">
    <source>
        <dbReference type="EMBL" id="RBI85947.1"/>
    </source>
</evidence>
<dbReference type="Proteomes" id="UP000253370">
    <property type="component" value="Unassembled WGS sequence"/>
</dbReference>
<feature type="domain" description="Response regulatory" evidence="8">
    <location>
        <begin position="2"/>
        <end position="116"/>
    </location>
</feature>
<dbReference type="Gene3D" id="1.10.10.10">
    <property type="entry name" value="Winged helix-like DNA-binding domain superfamily/Winged helix DNA-binding domain"/>
    <property type="match status" value="1"/>
</dbReference>
<dbReference type="PANTHER" id="PTHR48111:SF22">
    <property type="entry name" value="REGULATOR OF RPOS"/>
    <property type="match status" value="1"/>
</dbReference>
<name>A0A365UC99_9RHOB</name>
<keyword evidence="4 7" id="KW-0238">DNA-binding</keyword>
<dbReference type="GO" id="GO:0006355">
    <property type="term" value="P:regulation of DNA-templated transcription"/>
    <property type="evidence" value="ECO:0007669"/>
    <property type="project" value="InterPro"/>
</dbReference>
<dbReference type="GO" id="GO:0000976">
    <property type="term" value="F:transcription cis-regulatory region binding"/>
    <property type="evidence" value="ECO:0007669"/>
    <property type="project" value="TreeGrafter"/>
</dbReference>
<dbReference type="InterPro" id="IPR001789">
    <property type="entry name" value="Sig_transdc_resp-reg_receiver"/>
</dbReference>
<keyword evidence="1 6" id="KW-0597">Phosphoprotein</keyword>
<dbReference type="EMBL" id="QNTQ01000006">
    <property type="protein sequence ID" value="RBI85947.1"/>
    <property type="molecule type" value="Genomic_DNA"/>
</dbReference>
<evidence type="ECO:0000259" key="9">
    <source>
        <dbReference type="PROSITE" id="PS51755"/>
    </source>
</evidence>
<evidence type="ECO:0000256" key="7">
    <source>
        <dbReference type="PROSITE-ProRule" id="PRU01091"/>
    </source>
</evidence>
<reference evidence="10 11" key="1">
    <citation type="submission" date="2018-07" db="EMBL/GenBank/DDBJ databases">
        <title>Rhodosalinus sp. strain E84T genomic sequence and assembly.</title>
        <authorList>
            <person name="Liu Z.-W."/>
            <person name="Lu D.-C."/>
        </authorList>
    </citation>
    <scope>NUCLEOTIDE SEQUENCE [LARGE SCALE GENOMIC DNA]</scope>
    <source>
        <strain evidence="10 11">E84</strain>
    </source>
</reference>
<dbReference type="GO" id="GO:0032993">
    <property type="term" value="C:protein-DNA complex"/>
    <property type="evidence" value="ECO:0007669"/>
    <property type="project" value="TreeGrafter"/>
</dbReference>
<evidence type="ECO:0000256" key="3">
    <source>
        <dbReference type="ARBA" id="ARBA00023015"/>
    </source>
</evidence>
<feature type="domain" description="OmpR/PhoB-type" evidence="9">
    <location>
        <begin position="128"/>
        <end position="225"/>
    </location>
</feature>
<dbReference type="AlphaFoldDB" id="A0A365UC99"/>
<evidence type="ECO:0000259" key="8">
    <source>
        <dbReference type="PROSITE" id="PS50110"/>
    </source>
</evidence>
<dbReference type="GO" id="GO:0005829">
    <property type="term" value="C:cytosol"/>
    <property type="evidence" value="ECO:0007669"/>
    <property type="project" value="TreeGrafter"/>
</dbReference>
<keyword evidence="11" id="KW-1185">Reference proteome</keyword>
<gene>
    <name evidence="10" type="ORF">DRV85_07760</name>
</gene>
<evidence type="ECO:0000313" key="11">
    <source>
        <dbReference type="Proteomes" id="UP000253370"/>
    </source>
</evidence>
<dbReference type="PANTHER" id="PTHR48111">
    <property type="entry name" value="REGULATOR OF RPOS"/>
    <property type="match status" value="1"/>
</dbReference>
<dbReference type="SMART" id="SM00862">
    <property type="entry name" value="Trans_reg_C"/>
    <property type="match status" value="1"/>
</dbReference>
<dbReference type="CDD" id="cd00383">
    <property type="entry name" value="trans_reg_C"/>
    <property type="match status" value="1"/>
</dbReference>
<dbReference type="Pfam" id="PF00072">
    <property type="entry name" value="Response_reg"/>
    <property type="match status" value="1"/>
</dbReference>
<organism evidence="10 11">
    <name type="scientific">Rhodosalinus halophilus</name>
    <dbReference type="NCBI Taxonomy" id="2259333"/>
    <lineage>
        <taxon>Bacteria</taxon>
        <taxon>Pseudomonadati</taxon>
        <taxon>Pseudomonadota</taxon>
        <taxon>Alphaproteobacteria</taxon>
        <taxon>Rhodobacterales</taxon>
        <taxon>Paracoccaceae</taxon>
        <taxon>Rhodosalinus</taxon>
    </lineage>
</organism>
<dbReference type="GO" id="GO:0000156">
    <property type="term" value="F:phosphorelay response regulator activity"/>
    <property type="evidence" value="ECO:0007669"/>
    <property type="project" value="TreeGrafter"/>
</dbReference>
<proteinExistence type="predicted"/>
<feature type="DNA-binding region" description="OmpR/PhoB-type" evidence="7">
    <location>
        <begin position="128"/>
        <end position="225"/>
    </location>
</feature>
<dbReference type="InterPro" id="IPR036388">
    <property type="entry name" value="WH-like_DNA-bd_sf"/>
</dbReference>
<keyword evidence="3" id="KW-0805">Transcription regulation</keyword>
<evidence type="ECO:0000256" key="6">
    <source>
        <dbReference type="PROSITE-ProRule" id="PRU00169"/>
    </source>
</evidence>
<dbReference type="SUPFAM" id="SSF52172">
    <property type="entry name" value="CheY-like"/>
    <property type="match status" value="1"/>
</dbReference>
<dbReference type="InterPro" id="IPR011006">
    <property type="entry name" value="CheY-like_superfamily"/>
</dbReference>
<sequence>MPLLLLEDEARIASFVTRGLAAEGYDVTCVATGAEALAAGLSGEHAVIVLDVMVPDISGMEVCERLRAGGVSAPILMLTARDADEDIVEGLERGADDYLAKPFAFDVLLARLSALLRRGNGTVPGQPAESAVIGALTLDRGRRQARLNDNDLGLTRLEFDVLWLFVTNPDRVHSRERILSHAWGADADPLTNVVDVYMARLRKKLAQPDAPKLVTVRGVGYRLDAGYDREP</sequence>
<dbReference type="InterPro" id="IPR016032">
    <property type="entry name" value="Sig_transdc_resp-reg_C-effctor"/>
</dbReference>
<dbReference type="SUPFAM" id="SSF46894">
    <property type="entry name" value="C-terminal effector domain of the bipartite response regulators"/>
    <property type="match status" value="1"/>
</dbReference>
<feature type="modified residue" description="4-aspartylphosphate" evidence="6">
    <location>
        <position position="51"/>
    </location>
</feature>
<protein>
    <submittedName>
        <fullName evidence="10">DNA-binding response regulator</fullName>
    </submittedName>
</protein>
<keyword evidence="2" id="KW-0902">Two-component regulatory system</keyword>
<dbReference type="InterPro" id="IPR001867">
    <property type="entry name" value="OmpR/PhoB-type_DNA-bd"/>
</dbReference>
<evidence type="ECO:0000256" key="1">
    <source>
        <dbReference type="ARBA" id="ARBA00022553"/>
    </source>
</evidence>